<evidence type="ECO:0000313" key="3">
    <source>
        <dbReference type="Proteomes" id="UP001651690"/>
    </source>
</evidence>
<gene>
    <name evidence="2" type="ORF">NM203_23510</name>
</gene>
<protein>
    <submittedName>
        <fullName evidence="2">Uncharacterized protein</fullName>
    </submittedName>
</protein>
<proteinExistence type="predicted"/>
<organism evidence="2 3">
    <name type="scientific">Mycolicibacterium arenosum</name>
    <dbReference type="NCBI Taxonomy" id="2952157"/>
    <lineage>
        <taxon>Bacteria</taxon>
        <taxon>Bacillati</taxon>
        <taxon>Actinomycetota</taxon>
        <taxon>Actinomycetes</taxon>
        <taxon>Mycobacteriales</taxon>
        <taxon>Mycobacteriaceae</taxon>
        <taxon>Mycolicibacterium</taxon>
    </lineage>
</organism>
<feature type="region of interest" description="Disordered" evidence="1">
    <location>
        <begin position="1"/>
        <end position="30"/>
    </location>
</feature>
<comment type="caution">
    <text evidence="2">The sequence shown here is derived from an EMBL/GenBank/DDBJ whole genome shotgun (WGS) entry which is preliminary data.</text>
</comment>
<name>A0ABT1M7L0_9MYCO</name>
<accession>A0ABT1M7L0</accession>
<sequence>MIGRDGFALQAGQDRVTDHRHPPGCGLDVDERDCDLGRGVSVDVGRQ</sequence>
<keyword evidence="3" id="KW-1185">Reference proteome</keyword>
<evidence type="ECO:0000256" key="1">
    <source>
        <dbReference type="SAM" id="MobiDB-lite"/>
    </source>
</evidence>
<reference evidence="2 3" key="1">
    <citation type="submission" date="2022-06" db="EMBL/GenBank/DDBJ databases">
        <title>Mycolicibacterium sp. CAU 1645 isolated from seawater.</title>
        <authorList>
            <person name="Kim W."/>
        </authorList>
    </citation>
    <scope>NUCLEOTIDE SEQUENCE [LARGE SCALE GENOMIC DNA]</scope>
    <source>
        <strain evidence="2 3">CAU 1645</strain>
    </source>
</reference>
<evidence type="ECO:0000313" key="2">
    <source>
        <dbReference type="EMBL" id="MCP9275164.1"/>
    </source>
</evidence>
<dbReference type="RefSeq" id="WP_255062922.1">
    <property type="nucleotide sequence ID" value="NZ_JANDBD010000010.1"/>
</dbReference>
<dbReference type="EMBL" id="JANDBD010000010">
    <property type="protein sequence ID" value="MCP9275164.1"/>
    <property type="molecule type" value="Genomic_DNA"/>
</dbReference>
<dbReference type="Proteomes" id="UP001651690">
    <property type="component" value="Unassembled WGS sequence"/>
</dbReference>